<dbReference type="PROSITE" id="PS01245">
    <property type="entry name" value="RIO1"/>
    <property type="match status" value="1"/>
</dbReference>
<dbReference type="STRING" id="5762.D2VHH7"/>
<dbReference type="InterPro" id="IPR000687">
    <property type="entry name" value="RIO_kinase"/>
</dbReference>
<comment type="subcellular location">
    <subcellularLocation>
        <location evidence="2">Cytoplasm</location>
    </subcellularLocation>
</comment>
<evidence type="ECO:0000256" key="9">
    <source>
        <dbReference type="ARBA" id="ARBA00022679"/>
    </source>
</evidence>
<keyword evidence="15" id="KW-0460">Magnesium</keyword>
<dbReference type="Pfam" id="PF01163">
    <property type="entry name" value="RIO1"/>
    <property type="match status" value="1"/>
</dbReference>
<evidence type="ECO:0000256" key="5">
    <source>
        <dbReference type="ARBA" id="ARBA00016038"/>
    </source>
</evidence>
<dbReference type="GeneID" id="8863310"/>
<comment type="catalytic activity">
    <reaction evidence="17">
        <text>L-seryl-[protein] + ATP = O-phospho-L-seryl-[protein] + ADP + H(+)</text>
        <dbReference type="Rhea" id="RHEA:17989"/>
        <dbReference type="Rhea" id="RHEA-COMP:9863"/>
        <dbReference type="Rhea" id="RHEA-COMP:11604"/>
        <dbReference type="ChEBI" id="CHEBI:15378"/>
        <dbReference type="ChEBI" id="CHEBI:29999"/>
        <dbReference type="ChEBI" id="CHEBI:30616"/>
        <dbReference type="ChEBI" id="CHEBI:83421"/>
        <dbReference type="ChEBI" id="CHEBI:456216"/>
        <dbReference type="EC" id="2.7.11.1"/>
    </reaction>
</comment>
<evidence type="ECO:0000256" key="12">
    <source>
        <dbReference type="ARBA" id="ARBA00022777"/>
    </source>
</evidence>
<evidence type="ECO:0000256" key="3">
    <source>
        <dbReference type="ARBA" id="ARBA00009196"/>
    </source>
</evidence>
<evidence type="ECO:0000256" key="18">
    <source>
        <dbReference type="ARBA" id="ARBA00068838"/>
    </source>
</evidence>
<dbReference type="SUPFAM" id="SSF56112">
    <property type="entry name" value="Protein kinase-like (PK-like)"/>
    <property type="match status" value="1"/>
</dbReference>
<feature type="domain" description="RIO kinase" evidence="20">
    <location>
        <begin position="29"/>
        <end position="270"/>
    </location>
</feature>
<dbReference type="InterPro" id="IPR018934">
    <property type="entry name" value="RIO_dom"/>
</dbReference>
<evidence type="ECO:0000256" key="16">
    <source>
        <dbReference type="ARBA" id="ARBA00047899"/>
    </source>
</evidence>
<dbReference type="FunFam" id="3.30.200.20:FF:000148">
    <property type="entry name" value="Serine/threonine-protein kinase RIO1"/>
    <property type="match status" value="1"/>
</dbReference>
<keyword evidence="14" id="KW-0067">ATP-binding</keyword>
<dbReference type="GO" id="GO:0005524">
    <property type="term" value="F:ATP binding"/>
    <property type="evidence" value="ECO:0007669"/>
    <property type="project" value="UniProtKB-KW"/>
</dbReference>
<dbReference type="Gene3D" id="3.30.200.20">
    <property type="entry name" value="Phosphorylase Kinase, domain 1"/>
    <property type="match status" value="1"/>
</dbReference>
<keyword evidence="11" id="KW-0547">Nucleotide-binding</keyword>
<evidence type="ECO:0000256" key="10">
    <source>
        <dbReference type="ARBA" id="ARBA00022723"/>
    </source>
</evidence>
<organism evidence="22">
    <name type="scientific">Naegleria gruberi</name>
    <name type="common">Amoeba</name>
    <dbReference type="NCBI Taxonomy" id="5762"/>
    <lineage>
        <taxon>Eukaryota</taxon>
        <taxon>Discoba</taxon>
        <taxon>Heterolobosea</taxon>
        <taxon>Tetramitia</taxon>
        <taxon>Eutetramitia</taxon>
        <taxon>Vahlkampfiidae</taxon>
        <taxon>Naegleria</taxon>
    </lineage>
</organism>
<evidence type="ECO:0000313" key="22">
    <source>
        <dbReference type="Proteomes" id="UP000006671"/>
    </source>
</evidence>
<name>D2VHH7_NAEGR</name>
<dbReference type="SMART" id="SM00090">
    <property type="entry name" value="RIO"/>
    <property type="match status" value="1"/>
</dbReference>
<reference evidence="21 22" key="1">
    <citation type="journal article" date="2010" name="Cell">
        <title>The genome of Naegleria gruberi illuminates early eukaryotic versatility.</title>
        <authorList>
            <person name="Fritz-Laylin L.K."/>
            <person name="Prochnik S.E."/>
            <person name="Ginger M.L."/>
            <person name="Dacks J.B."/>
            <person name="Carpenter M.L."/>
            <person name="Field M.C."/>
            <person name="Kuo A."/>
            <person name="Paredez A."/>
            <person name="Chapman J."/>
            <person name="Pham J."/>
            <person name="Shu S."/>
            <person name="Neupane R."/>
            <person name="Cipriano M."/>
            <person name="Mancuso J."/>
            <person name="Tu H."/>
            <person name="Salamov A."/>
            <person name="Lindquist E."/>
            <person name="Shapiro H."/>
            <person name="Lucas S."/>
            <person name="Grigoriev I.V."/>
            <person name="Cande W.Z."/>
            <person name="Fulton C."/>
            <person name="Rokhsar D.S."/>
            <person name="Dawson S.C."/>
        </authorList>
    </citation>
    <scope>NUCLEOTIDE SEQUENCE [LARGE SCALE GENOMIC DNA]</scope>
    <source>
        <strain evidence="21 22">NEG-M</strain>
    </source>
</reference>
<keyword evidence="22" id="KW-1185">Reference proteome</keyword>
<dbReference type="InterPro" id="IPR011009">
    <property type="entry name" value="Kinase-like_dom_sf"/>
</dbReference>
<keyword evidence="7" id="KW-0690">Ribosome biogenesis</keyword>
<dbReference type="CDD" id="cd05147">
    <property type="entry name" value="RIO1_euk"/>
    <property type="match status" value="1"/>
</dbReference>
<evidence type="ECO:0000256" key="15">
    <source>
        <dbReference type="ARBA" id="ARBA00022842"/>
    </source>
</evidence>
<dbReference type="GO" id="GO:0042254">
    <property type="term" value="P:ribosome biogenesis"/>
    <property type="evidence" value="ECO:0007669"/>
    <property type="project" value="UniProtKB-KW"/>
</dbReference>
<evidence type="ECO:0000256" key="4">
    <source>
        <dbReference type="ARBA" id="ARBA00012513"/>
    </source>
</evidence>
<evidence type="ECO:0000256" key="6">
    <source>
        <dbReference type="ARBA" id="ARBA00022490"/>
    </source>
</evidence>
<dbReference type="GO" id="GO:0005737">
    <property type="term" value="C:cytoplasm"/>
    <property type="evidence" value="ECO:0007669"/>
    <property type="project" value="UniProtKB-SubCell"/>
</dbReference>
<evidence type="ECO:0000256" key="8">
    <source>
        <dbReference type="ARBA" id="ARBA00022527"/>
    </source>
</evidence>
<keyword evidence="13" id="KW-0378">Hydrolase</keyword>
<keyword evidence="9" id="KW-0808">Transferase</keyword>
<sequence>RVNLPSHVRTAIQTSERKGIEKKIKEGDKMADRATAENVLDKHTIMMLYKFRNNGTLDSINGCVSTGKEANVYHATAGEAFEGNVIHSIYKTSALLFRDRDRYVSGDRRFKHGYCKTNPRKMVSVWAEKELRNLKRLENVGIRVPKVIALKKHILIMEFIGKNGWCAPRLKDAKIAPSKLKDVYLDIIKTMWTMYHKAKLIHADLSEYNMLYYNGYVYYIDVSQSVELDHPHGLEFLRKDCENIKNYFIRNGLTFKEILTTKELFDFITDVNITEDIVDIYLSKMFEKIQSRPIALNEEEKVQAEVFKKVHIPRSLIEITDPLDHQETIDTDDVFFYKSVTGINENLTGSTNIPYGLTEEELQELTASIPVREDSEEGTTPSSEQQDPLSQLDKKERKKLVKEQNREKRQHKTPKKVKKQLNK</sequence>
<proteinExistence type="inferred from homology"/>
<dbReference type="PANTHER" id="PTHR45723">
    <property type="entry name" value="SERINE/THREONINE-PROTEIN KINASE RIO1"/>
    <property type="match status" value="1"/>
</dbReference>
<evidence type="ECO:0000256" key="7">
    <source>
        <dbReference type="ARBA" id="ARBA00022517"/>
    </source>
</evidence>
<evidence type="ECO:0000256" key="19">
    <source>
        <dbReference type="SAM" id="MobiDB-lite"/>
    </source>
</evidence>
<dbReference type="OrthoDB" id="205248at2759"/>
<gene>
    <name evidence="21" type="ORF">NAEGRDRAFT_1175</name>
</gene>
<keyword evidence="8" id="KW-0723">Serine/threonine-protein kinase</keyword>
<protein>
    <recommendedName>
        <fullName evidence="5">Serine/threonine-protein kinase RIO1</fullName>
        <ecNumber evidence="4">2.7.11.1</ecNumber>
    </recommendedName>
    <alternativeName>
        <fullName evidence="18">Serine/threonine-protein kinase rio1</fullName>
    </alternativeName>
</protein>
<feature type="region of interest" description="Disordered" evidence="19">
    <location>
        <begin position="371"/>
        <end position="423"/>
    </location>
</feature>
<dbReference type="Proteomes" id="UP000006671">
    <property type="component" value="Unassembled WGS sequence"/>
</dbReference>
<dbReference type="GO" id="GO:0016787">
    <property type="term" value="F:hydrolase activity"/>
    <property type="evidence" value="ECO:0007669"/>
    <property type="project" value="UniProtKB-KW"/>
</dbReference>
<feature type="compositionally biased region" description="Polar residues" evidence="19">
    <location>
        <begin position="378"/>
        <end position="389"/>
    </location>
</feature>
<keyword evidence="6" id="KW-0963">Cytoplasm</keyword>
<keyword evidence="10" id="KW-0479">Metal-binding</keyword>
<accession>D2VHH7</accession>
<evidence type="ECO:0000256" key="14">
    <source>
        <dbReference type="ARBA" id="ARBA00022840"/>
    </source>
</evidence>
<dbReference type="VEuPathDB" id="AmoebaDB:NAEGRDRAFT_1175"/>
<evidence type="ECO:0000313" key="21">
    <source>
        <dbReference type="EMBL" id="EFC43683.1"/>
    </source>
</evidence>
<dbReference type="OMA" id="WRNGYSK"/>
<dbReference type="GO" id="GO:0046872">
    <property type="term" value="F:metal ion binding"/>
    <property type="evidence" value="ECO:0007669"/>
    <property type="project" value="UniProtKB-KW"/>
</dbReference>
<dbReference type="InParanoid" id="D2VHH7"/>
<dbReference type="GO" id="GO:0004674">
    <property type="term" value="F:protein serine/threonine kinase activity"/>
    <property type="evidence" value="ECO:0007669"/>
    <property type="project" value="UniProtKB-KW"/>
</dbReference>
<dbReference type="AlphaFoldDB" id="D2VHH7"/>
<evidence type="ECO:0000256" key="2">
    <source>
        <dbReference type="ARBA" id="ARBA00004496"/>
    </source>
</evidence>
<evidence type="ECO:0000256" key="17">
    <source>
        <dbReference type="ARBA" id="ARBA00048679"/>
    </source>
</evidence>
<feature type="non-terminal residue" evidence="21">
    <location>
        <position position="423"/>
    </location>
</feature>
<dbReference type="EMBL" id="GG738872">
    <property type="protein sequence ID" value="EFC43683.1"/>
    <property type="molecule type" value="Genomic_DNA"/>
</dbReference>
<dbReference type="RefSeq" id="XP_002676427.1">
    <property type="nucleotide sequence ID" value="XM_002676381.1"/>
</dbReference>
<feature type="compositionally biased region" description="Basic residues" evidence="19">
    <location>
        <begin position="408"/>
        <end position="423"/>
    </location>
</feature>
<comment type="catalytic activity">
    <reaction evidence="16">
        <text>L-threonyl-[protein] + ATP = O-phospho-L-threonyl-[protein] + ADP + H(+)</text>
        <dbReference type="Rhea" id="RHEA:46608"/>
        <dbReference type="Rhea" id="RHEA-COMP:11060"/>
        <dbReference type="Rhea" id="RHEA-COMP:11605"/>
        <dbReference type="ChEBI" id="CHEBI:15378"/>
        <dbReference type="ChEBI" id="CHEBI:30013"/>
        <dbReference type="ChEBI" id="CHEBI:30616"/>
        <dbReference type="ChEBI" id="CHEBI:61977"/>
        <dbReference type="ChEBI" id="CHEBI:456216"/>
        <dbReference type="EC" id="2.7.11.1"/>
    </reaction>
</comment>
<dbReference type="FunCoup" id="D2VHH7">
    <property type="interactions" value="718"/>
</dbReference>
<feature type="non-terminal residue" evidence="21">
    <location>
        <position position="1"/>
    </location>
</feature>
<comment type="similarity">
    <text evidence="3">Belongs to the protein kinase superfamily. RIO-type Ser/Thr kinase family.</text>
</comment>
<evidence type="ECO:0000259" key="20">
    <source>
        <dbReference type="SMART" id="SM00090"/>
    </source>
</evidence>
<dbReference type="Gene3D" id="1.10.510.10">
    <property type="entry name" value="Transferase(Phosphotransferase) domain 1"/>
    <property type="match status" value="1"/>
</dbReference>
<dbReference type="InterPro" id="IPR051272">
    <property type="entry name" value="RIO-type_Ser/Thr_kinase"/>
</dbReference>
<dbReference type="KEGG" id="ngr:NAEGRDRAFT_1175"/>
<dbReference type="EC" id="2.7.11.1" evidence="4"/>
<evidence type="ECO:0000256" key="13">
    <source>
        <dbReference type="ARBA" id="ARBA00022801"/>
    </source>
</evidence>
<comment type="cofactor">
    <cofactor evidence="1">
        <name>Mg(2+)</name>
        <dbReference type="ChEBI" id="CHEBI:18420"/>
    </cofactor>
</comment>
<keyword evidence="12 21" id="KW-0418">Kinase</keyword>
<evidence type="ECO:0000256" key="1">
    <source>
        <dbReference type="ARBA" id="ARBA00001946"/>
    </source>
</evidence>
<evidence type="ECO:0000256" key="11">
    <source>
        <dbReference type="ARBA" id="ARBA00022741"/>
    </source>
</evidence>
<dbReference type="InterPro" id="IPR018935">
    <property type="entry name" value="RIO_kinase_CS"/>
</dbReference>
<dbReference type="eggNOG" id="KOG2270">
    <property type="taxonomic scope" value="Eukaryota"/>
</dbReference>